<keyword evidence="1" id="KW-1133">Transmembrane helix</keyword>
<dbReference type="KEGG" id="pseo:OM33_18605"/>
<organism evidence="3 4">
    <name type="scientific">Pseudoalteromonas piratica</name>
    <dbReference type="NCBI Taxonomy" id="1348114"/>
    <lineage>
        <taxon>Bacteria</taxon>
        <taxon>Pseudomonadati</taxon>
        <taxon>Pseudomonadota</taxon>
        <taxon>Gammaproteobacteria</taxon>
        <taxon>Alteromonadales</taxon>
        <taxon>Pseudoalteromonadaceae</taxon>
        <taxon>Pseudoalteromonas</taxon>
    </lineage>
</organism>
<name>A0A0A7EKA0_9GAMM</name>
<dbReference type="HOGENOM" id="CLU_2668372_0_0_6"/>
<keyword evidence="2" id="KW-0732">Signal</keyword>
<evidence type="ECO:0000313" key="3">
    <source>
        <dbReference type="EMBL" id="AIY67085.1"/>
    </source>
</evidence>
<dbReference type="AlphaFoldDB" id="A0A0A7EKA0"/>
<evidence type="ECO:0000256" key="2">
    <source>
        <dbReference type="SAM" id="SignalP"/>
    </source>
</evidence>
<keyword evidence="4" id="KW-1185">Reference proteome</keyword>
<evidence type="ECO:0000256" key="1">
    <source>
        <dbReference type="SAM" id="Phobius"/>
    </source>
</evidence>
<dbReference type="EMBL" id="CP009889">
    <property type="protein sequence ID" value="AIY67085.1"/>
    <property type="molecule type" value="Genomic_DNA"/>
</dbReference>
<evidence type="ECO:0000313" key="4">
    <source>
        <dbReference type="Proteomes" id="UP000030341"/>
    </source>
</evidence>
<dbReference type="Proteomes" id="UP000030341">
    <property type="component" value="Chromosome 2"/>
</dbReference>
<dbReference type="STRING" id="1348114.OM33_18605"/>
<keyword evidence="1" id="KW-0472">Membrane</keyword>
<protein>
    <submittedName>
        <fullName evidence="3">Uncharacterized protein</fullName>
    </submittedName>
</protein>
<keyword evidence="1" id="KW-0812">Transmembrane</keyword>
<reference evidence="3 4" key="1">
    <citation type="submission" date="2014-11" db="EMBL/GenBank/DDBJ databases">
        <title>Complete Genome Sequence of Pseudoalteromonas sp. Strain OCN003 Isolated from Kaneohe Bay, Oahu, Hawaii.</title>
        <authorList>
            <person name="Beurmann S."/>
            <person name="Videau P."/>
            <person name="Ushijima B."/>
            <person name="Smith A.M."/>
            <person name="Aeby G.S."/>
            <person name="Callahan S.M."/>
            <person name="Belcaid M."/>
        </authorList>
    </citation>
    <scope>NUCLEOTIDE SEQUENCE [LARGE SCALE GENOMIC DNA]</scope>
    <source>
        <strain evidence="3 4">OCN003</strain>
    </source>
</reference>
<dbReference type="RefSeq" id="WP_040135853.1">
    <property type="nucleotide sequence ID" value="NZ_CP009889.1"/>
</dbReference>
<gene>
    <name evidence="3" type="ORF">OM33_18605</name>
</gene>
<accession>A0A0A7EKA0</accession>
<feature type="transmembrane region" description="Helical" evidence="1">
    <location>
        <begin position="46"/>
        <end position="69"/>
    </location>
</feature>
<feature type="signal peptide" evidence="2">
    <location>
        <begin position="1"/>
        <end position="30"/>
    </location>
</feature>
<proteinExistence type="predicted"/>
<feature type="chain" id="PRO_5002028384" evidence="2">
    <location>
        <begin position="31"/>
        <end position="75"/>
    </location>
</feature>
<sequence length="75" mass="7898">MKKFMKHAKTKAAKAGLVIASGLAAASAQAQDLTTKITEASTQTDANLTTLYLAIFGFAVLGFGFWMIISAMKKG</sequence>